<gene>
    <name evidence="4" type="ORF">S06H3_15503</name>
</gene>
<evidence type="ECO:0000256" key="2">
    <source>
        <dbReference type="ARBA" id="ARBA00022485"/>
    </source>
</evidence>
<keyword evidence="2" id="KW-0004">4Fe-4S</keyword>
<dbReference type="AlphaFoldDB" id="X1M7E6"/>
<evidence type="ECO:0000313" key="4">
    <source>
        <dbReference type="EMBL" id="GAI10610.1"/>
    </source>
</evidence>
<dbReference type="InterPro" id="IPR058578">
    <property type="entry name" value="IspG_TIM"/>
</dbReference>
<dbReference type="InterPro" id="IPR004588">
    <property type="entry name" value="IspG_bac-typ"/>
</dbReference>
<name>X1M7E6_9ZZZZ</name>
<comment type="cofactor">
    <cofactor evidence="1">
        <name>[4Fe-4S] cluster</name>
        <dbReference type="ChEBI" id="CHEBI:49883"/>
    </cofactor>
</comment>
<dbReference type="GO" id="GO:0051539">
    <property type="term" value="F:4 iron, 4 sulfur cluster binding"/>
    <property type="evidence" value="ECO:0007669"/>
    <property type="project" value="UniProtKB-KW"/>
</dbReference>
<dbReference type="GO" id="GO:0016114">
    <property type="term" value="P:terpenoid biosynthetic process"/>
    <property type="evidence" value="ECO:0007669"/>
    <property type="project" value="InterPro"/>
</dbReference>
<keyword evidence="2" id="KW-0408">Iron</keyword>
<dbReference type="GO" id="GO:0019288">
    <property type="term" value="P:isopentenyl diphosphate biosynthetic process, methylerythritol 4-phosphate pathway"/>
    <property type="evidence" value="ECO:0007669"/>
    <property type="project" value="TreeGrafter"/>
</dbReference>
<proteinExistence type="predicted"/>
<dbReference type="GO" id="GO:0046429">
    <property type="term" value="F:4-hydroxy-3-methylbut-2-en-1-yl diphosphate synthase activity (ferredoxin)"/>
    <property type="evidence" value="ECO:0007669"/>
    <property type="project" value="InterPro"/>
</dbReference>
<dbReference type="Pfam" id="PF04551">
    <property type="entry name" value="GcpE"/>
    <property type="match status" value="1"/>
</dbReference>
<dbReference type="PANTHER" id="PTHR30454:SF0">
    <property type="entry name" value="4-HYDROXY-3-METHYLBUT-2-EN-1-YL DIPHOSPHATE SYNTHASE (FERREDOXIN), CHLOROPLASTIC"/>
    <property type="match status" value="1"/>
</dbReference>
<feature type="non-terminal residue" evidence="4">
    <location>
        <position position="1"/>
    </location>
</feature>
<dbReference type="PANTHER" id="PTHR30454">
    <property type="entry name" value="4-HYDROXY-3-METHYLBUT-2-EN-1-YL DIPHOSPHATE SYNTHASE"/>
    <property type="match status" value="1"/>
</dbReference>
<evidence type="ECO:0000256" key="1">
    <source>
        <dbReference type="ARBA" id="ARBA00001966"/>
    </source>
</evidence>
<sequence length="191" mass="20673">DVHFDYRLALAALCAGVDGIRLNPGNIRDREQIAKVVAAAKDREIPIRIGVNAGSLPADFESDIPLAERMVDLAVEHMKFMENLDFNLIKVSLKAFDVPTTIKAYQMIAARIPYPLHLGITEAGLSQSGVIRSAIGIGVLLYQGIGDTIRVSLSAHPCEEVSAAYEILKSLGLRQRGPTPVRLAVTKCPNS</sequence>
<reference evidence="4" key="1">
    <citation type="journal article" date="2014" name="Front. Microbiol.">
        <title>High frequency of phylogenetically diverse reductive dehalogenase-homologous genes in deep subseafloor sedimentary metagenomes.</title>
        <authorList>
            <person name="Kawai M."/>
            <person name="Futagami T."/>
            <person name="Toyoda A."/>
            <person name="Takaki Y."/>
            <person name="Nishi S."/>
            <person name="Hori S."/>
            <person name="Arai W."/>
            <person name="Tsubouchi T."/>
            <person name="Morono Y."/>
            <person name="Uchiyama I."/>
            <person name="Ito T."/>
            <person name="Fujiyama A."/>
            <person name="Inagaki F."/>
            <person name="Takami H."/>
        </authorList>
    </citation>
    <scope>NUCLEOTIDE SEQUENCE</scope>
    <source>
        <strain evidence="4">Expedition CK06-06</strain>
    </source>
</reference>
<organism evidence="4">
    <name type="scientific">marine sediment metagenome</name>
    <dbReference type="NCBI Taxonomy" id="412755"/>
    <lineage>
        <taxon>unclassified sequences</taxon>
        <taxon>metagenomes</taxon>
        <taxon>ecological metagenomes</taxon>
    </lineage>
</organism>
<accession>X1M7E6</accession>
<feature type="domain" description="IspG TIM-barrel" evidence="3">
    <location>
        <begin position="1"/>
        <end position="164"/>
    </location>
</feature>
<dbReference type="EMBL" id="BARV01007631">
    <property type="protein sequence ID" value="GAI10610.1"/>
    <property type="molecule type" value="Genomic_DNA"/>
</dbReference>
<comment type="caution">
    <text evidence="4">The sequence shown here is derived from an EMBL/GenBank/DDBJ whole genome shotgun (WGS) entry which is preliminary data.</text>
</comment>
<keyword evidence="2" id="KW-0411">Iron-sulfur</keyword>
<keyword evidence="2" id="KW-0479">Metal-binding</keyword>
<protein>
    <recommendedName>
        <fullName evidence="3">IspG TIM-barrel domain-containing protein</fullName>
    </recommendedName>
</protein>
<dbReference type="Gene3D" id="3.20.20.20">
    <property type="entry name" value="Dihydropteroate synthase-like"/>
    <property type="match status" value="1"/>
</dbReference>
<dbReference type="InterPro" id="IPR011005">
    <property type="entry name" value="Dihydropteroate_synth-like_sf"/>
</dbReference>
<evidence type="ECO:0000259" key="3">
    <source>
        <dbReference type="Pfam" id="PF04551"/>
    </source>
</evidence>